<reference evidence="1 2" key="1">
    <citation type="journal article" date="2024" name="Ann. Entomol. Soc. Am.">
        <title>Genomic analyses of the southern and eastern yellowjacket wasps (Hymenoptera: Vespidae) reveal evolutionary signatures of social life.</title>
        <authorList>
            <person name="Catto M.A."/>
            <person name="Caine P.B."/>
            <person name="Orr S.E."/>
            <person name="Hunt B.G."/>
            <person name="Goodisman M.A.D."/>
        </authorList>
    </citation>
    <scope>NUCLEOTIDE SEQUENCE [LARGE SCALE GENOMIC DNA]</scope>
    <source>
        <strain evidence="1">233</strain>
        <tissue evidence="1">Head and thorax</tissue>
    </source>
</reference>
<sequence>MDAKLYCNLARSIKTARNAVIRVSCITEEDLNQLGCQPIPHATTYQSSTHDFDLPHFQPTTNHPLNFDLNRGRNGFRVSYLVLTIVIEYSMVVVRARSKEEAVCRRGPHKLWLKRATIRLLSYFRRFNRNLRESLLHDRSCLIVVIEASIVMTVLLSVSGDLPSFTRGSPDAATSTWWDLGRKYLLYMKILWQAKGMSPFFRTRMIGKTLTRVTAGTRLGVSGASLSPTEDSVLIFEISKYRHDRSCLEMSEADGVDGGAFRKRGLTHLQWAEKPEAPEAERHLGTRIHDRSCLIVVIEASIVMTVLLSSHSPRVSRCSNLHVVGPGSEILALYENSMASNASLKRISTNLDVNLYLMQPPTNHPPTISTYLIFNQLRIIHPQFRPKSRYLVLTIVIEYSMVVVRARSKEEAVCRRGPHKLWLKRATIRLLSYFRRFNRNLRESLLFLSGGTLGRGPWAWALGGLLPHHSPRVSRCSNLHVVGPGSEILALYENSMASNASLKRISTNLDVNLYLMQPPTNHPPTISTYLIFNQLRIIHPQFRPKSRYLVLTIVIEYSMVVVRARSKEEAVCRRGPHKLWLKRATIRLLSYFRRFNRNLRESLLFFSGGTQGSGPWVWAFLRSRVIARGSPDAATSTWWDLGRKYLLYMKILWQA</sequence>
<name>A0ABD2BVK6_VESSQ</name>
<gene>
    <name evidence="1" type="ORF">V1478_002419</name>
</gene>
<dbReference type="AlphaFoldDB" id="A0ABD2BVK6"/>
<evidence type="ECO:0000313" key="2">
    <source>
        <dbReference type="Proteomes" id="UP001607302"/>
    </source>
</evidence>
<dbReference type="Proteomes" id="UP001607302">
    <property type="component" value="Unassembled WGS sequence"/>
</dbReference>
<comment type="caution">
    <text evidence="1">The sequence shown here is derived from an EMBL/GenBank/DDBJ whole genome shotgun (WGS) entry which is preliminary data.</text>
</comment>
<keyword evidence="2" id="KW-1185">Reference proteome</keyword>
<feature type="non-terminal residue" evidence="1">
    <location>
        <position position="655"/>
    </location>
</feature>
<organism evidence="1 2">
    <name type="scientific">Vespula squamosa</name>
    <name type="common">Southern yellow jacket</name>
    <name type="synonym">Wasp</name>
    <dbReference type="NCBI Taxonomy" id="30214"/>
    <lineage>
        <taxon>Eukaryota</taxon>
        <taxon>Metazoa</taxon>
        <taxon>Ecdysozoa</taxon>
        <taxon>Arthropoda</taxon>
        <taxon>Hexapoda</taxon>
        <taxon>Insecta</taxon>
        <taxon>Pterygota</taxon>
        <taxon>Neoptera</taxon>
        <taxon>Endopterygota</taxon>
        <taxon>Hymenoptera</taxon>
        <taxon>Apocrita</taxon>
        <taxon>Aculeata</taxon>
        <taxon>Vespoidea</taxon>
        <taxon>Vespidae</taxon>
        <taxon>Vespinae</taxon>
        <taxon>Vespula</taxon>
    </lineage>
</organism>
<proteinExistence type="predicted"/>
<protein>
    <submittedName>
        <fullName evidence="1">Uncharacterized protein</fullName>
    </submittedName>
</protein>
<dbReference type="EMBL" id="JAUDFV010000053">
    <property type="protein sequence ID" value="KAL2736813.1"/>
    <property type="molecule type" value="Genomic_DNA"/>
</dbReference>
<evidence type="ECO:0000313" key="1">
    <source>
        <dbReference type="EMBL" id="KAL2736813.1"/>
    </source>
</evidence>
<accession>A0ABD2BVK6</accession>